<organism evidence="4 5">
    <name type="scientific">Prorocentrum cordatum</name>
    <dbReference type="NCBI Taxonomy" id="2364126"/>
    <lineage>
        <taxon>Eukaryota</taxon>
        <taxon>Sar</taxon>
        <taxon>Alveolata</taxon>
        <taxon>Dinophyceae</taxon>
        <taxon>Prorocentrales</taxon>
        <taxon>Prorocentraceae</taxon>
        <taxon>Prorocentrum</taxon>
    </lineage>
</organism>
<accession>A0ABN9TBK8</accession>
<dbReference type="InterPro" id="IPR018247">
    <property type="entry name" value="EF_Hand_1_Ca_BS"/>
</dbReference>
<dbReference type="EMBL" id="CAUYUJ010014548">
    <property type="protein sequence ID" value="CAK0843083.1"/>
    <property type="molecule type" value="Genomic_DNA"/>
</dbReference>
<evidence type="ECO:0000256" key="2">
    <source>
        <dbReference type="SAM" id="MobiDB-lite"/>
    </source>
</evidence>
<comment type="caution">
    <text evidence="4">The sequence shown here is derived from an EMBL/GenBank/DDBJ whole genome shotgun (WGS) entry which is preliminary data.</text>
</comment>
<keyword evidence="5" id="KW-1185">Reference proteome</keyword>
<sequence length="173" mass="20050">MVESSLRTANDDVEARKAWENMTKRQMMPKLRNLFLSLDLDGNGEVDYNEIMNCPDEIMDQIRRLVDLSELEEVFRLSGAQRTTSVTIDEFVDGILRSQVDKPSELIVLMKQGRTILQRLDDAMLRYKPTGVPRNTEWPSSPVELDRPRRMSSPPWLSTKELSDKFRMSEKGE</sequence>
<reference evidence="4" key="1">
    <citation type="submission" date="2023-10" db="EMBL/GenBank/DDBJ databases">
        <authorList>
            <person name="Chen Y."/>
            <person name="Shah S."/>
            <person name="Dougan E. K."/>
            <person name="Thang M."/>
            <person name="Chan C."/>
        </authorList>
    </citation>
    <scope>NUCLEOTIDE SEQUENCE [LARGE SCALE GENOMIC DNA]</scope>
</reference>
<evidence type="ECO:0000256" key="1">
    <source>
        <dbReference type="ARBA" id="ARBA00022837"/>
    </source>
</evidence>
<dbReference type="Proteomes" id="UP001189429">
    <property type="component" value="Unassembled WGS sequence"/>
</dbReference>
<evidence type="ECO:0000313" key="5">
    <source>
        <dbReference type="Proteomes" id="UP001189429"/>
    </source>
</evidence>
<name>A0ABN9TBK8_9DINO</name>
<proteinExistence type="predicted"/>
<evidence type="ECO:0000313" key="4">
    <source>
        <dbReference type="EMBL" id="CAK0843083.1"/>
    </source>
</evidence>
<feature type="region of interest" description="Disordered" evidence="2">
    <location>
        <begin position="129"/>
        <end position="173"/>
    </location>
</feature>
<dbReference type="InterPro" id="IPR011992">
    <property type="entry name" value="EF-hand-dom_pair"/>
</dbReference>
<gene>
    <name evidence="4" type="ORF">PCOR1329_LOCUS37522</name>
</gene>
<protein>
    <recommendedName>
        <fullName evidence="3">EF-hand domain-containing protein</fullName>
    </recommendedName>
</protein>
<feature type="domain" description="EF-hand" evidence="3">
    <location>
        <begin position="26"/>
        <end position="61"/>
    </location>
</feature>
<keyword evidence="1" id="KW-0106">Calcium</keyword>
<dbReference type="SUPFAM" id="SSF47473">
    <property type="entry name" value="EF-hand"/>
    <property type="match status" value="1"/>
</dbReference>
<dbReference type="PROSITE" id="PS00018">
    <property type="entry name" value="EF_HAND_1"/>
    <property type="match status" value="1"/>
</dbReference>
<dbReference type="InterPro" id="IPR002048">
    <property type="entry name" value="EF_hand_dom"/>
</dbReference>
<evidence type="ECO:0000259" key="3">
    <source>
        <dbReference type="PROSITE" id="PS50222"/>
    </source>
</evidence>
<dbReference type="Gene3D" id="1.10.238.10">
    <property type="entry name" value="EF-hand"/>
    <property type="match status" value="1"/>
</dbReference>
<dbReference type="PROSITE" id="PS50222">
    <property type="entry name" value="EF_HAND_2"/>
    <property type="match status" value="1"/>
</dbReference>
<feature type="compositionally biased region" description="Basic and acidic residues" evidence="2">
    <location>
        <begin position="161"/>
        <end position="173"/>
    </location>
</feature>